<evidence type="ECO:0000256" key="1">
    <source>
        <dbReference type="SAM" id="MobiDB-lite"/>
    </source>
</evidence>
<feature type="region of interest" description="Disordered" evidence="1">
    <location>
        <begin position="26"/>
        <end position="50"/>
    </location>
</feature>
<name>A0ABN3T7P9_9ACTN</name>
<protein>
    <submittedName>
        <fullName evidence="3">Uncharacterized protein</fullName>
    </submittedName>
</protein>
<evidence type="ECO:0000256" key="2">
    <source>
        <dbReference type="SAM" id="SignalP"/>
    </source>
</evidence>
<evidence type="ECO:0000313" key="3">
    <source>
        <dbReference type="EMBL" id="GAA2694696.1"/>
    </source>
</evidence>
<sequence length="50" mass="4831">MKPLARAGVVLAAVFTLVAGGGPGLADAVEPDPGTDPGTGEVITDGNIWG</sequence>
<dbReference type="RefSeq" id="WP_346155100.1">
    <property type="nucleotide sequence ID" value="NZ_BAAATE010000039.1"/>
</dbReference>
<proteinExistence type="predicted"/>
<evidence type="ECO:0000313" key="4">
    <source>
        <dbReference type="Proteomes" id="UP001501666"/>
    </source>
</evidence>
<comment type="caution">
    <text evidence="3">The sequence shown here is derived from an EMBL/GenBank/DDBJ whole genome shotgun (WGS) entry which is preliminary data.</text>
</comment>
<gene>
    <name evidence="3" type="ORF">GCM10010412_087010</name>
</gene>
<dbReference type="EMBL" id="BAAATE010000039">
    <property type="protein sequence ID" value="GAA2694696.1"/>
    <property type="molecule type" value="Genomic_DNA"/>
</dbReference>
<reference evidence="3 4" key="1">
    <citation type="journal article" date="2019" name="Int. J. Syst. Evol. Microbiol.">
        <title>The Global Catalogue of Microorganisms (GCM) 10K type strain sequencing project: providing services to taxonomists for standard genome sequencing and annotation.</title>
        <authorList>
            <consortium name="The Broad Institute Genomics Platform"/>
            <consortium name="The Broad Institute Genome Sequencing Center for Infectious Disease"/>
            <person name="Wu L."/>
            <person name="Ma J."/>
        </authorList>
    </citation>
    <scope>NUCLEOTIDE SEQUENCE [LARGE SCALE GENOMIC DNA]</scope>
    <source>
        <strain evidence="3 4">JCM 6835</strain>
    </source>
</reference>
<dbReference type="Proteomes" id="UP001501666">
    <property type="component" value="Unassembled WGS sequence"/>
</dbReference>
<organism evidence="3 4">
    <name type="scientific">Nonomuraea recticatena</name>
    <dbReference type="NCBI Taxonomy" id="46178"/>
    <lineage>
        <taxon>Bacteria</taxon>
        <taxon>Bacillati</taxon>
        <taxon>Actinomycetota</taxon>
        <taxon>Actinomycetes</taxon>
        <taxon>Streptosporangiales</taxon>
        <taxon>Streptosporangiaceae</taxon>
        <taxon>Nonomuraea</taxon>
    </lineage>
</organism>
<accession>A0ABN3T7P9</accession>
<feature type="signal peptide" evidence="2">
    <location>
        <begin position="1"/>
        <end position="28"/>
    </location>
</feature>
<keyword evidence="2" id="KW-0732">Signal</keyword>
<keyword evidence="4" id="KW-1185">Reference proteome</keyword>
<feature type="chain" id="PRO_5047322502" evidence="2">
    <location>
        <begin position="29"/>
        <end position="50"/>
    </location>
</feature>